<dbReference type="PANTHER" id="PTHR43329">
    <property type="entry name" value="EPOXIDE HYDROLASE"/>
    <property type="match status" value="1"/>
</dbReference>
<comment type="caution">
    <text evidence="3">The sequence shown here is derived from an EMBL/GenBank/DDBJ whole genome shotgun (WGS) entry which is preliminary data.</text>
</comment>
<keyword evidence="4" id="KW-1185">Reference proteome</keyword>
<dbReference type="GO" id="GO:0016787">
    <property type="term" value="F:hydrolase activity"/>
    <property type="evidence" value="ECO:0007669"/>
    <property type="project" value="UniProtKB-KW"/>
</dbReference>
<name>A0ABV4QGH4_9ACTN</name>
<dbReference type="EMBL" id="JAXCEI010000009">
    <property type="protein sequence ID" value="MFA1541624.1"/>
    <property type="molecule type" value="Genomic_DNA"/>
</dbReference>
<dbReference type="Gene3D" id="3.40.50.1820">
    <property type="entry name" value="alpha/beta hydrolase"/>
    <property type="match status" value="1"/>
</dbReference>
<dbReference type="PRINTS" id="PR00111">
    <property type="entry name" value="ABHYDROLASE"/>
</dbReference>
<reference evidence="3 4" key="1">
    <citation type="submission" date="2023-11" db="EMBL/GenBank/DDBJ databases">
        <title>Actinomadura monticuli sp. nov., isolated from volcanic ash.</title>
        <authorList>
            <person name="Lee S.D."/>
            <person name="Yang H."/>
            <person name="Kim I.S."/>
        </authorList>
    </citation>
    <scope>NUCLEOTIDE SEQUENCE [LARGE SCALE GENOMIC DNA]</scope>
    <source>
        <strain evidence="3 4">DLS-62</strain>
    </source>
</reference>
<accession>A0ABV4QGH4</accession>
<dbReference type="Pfam" id="PF00561">
    <property type="entry name" value="Abhydrolase_1"/>
    <property type="match status" value="1"/>
</dbReference>
<protein>
    <submittedName>
        <fullName evidence="3">Alpha/beta hydrolase</fullName>
    </submittedName>
</protein>
<dbReference type="PRINTS" id="PR00412">
    <property type="entry name" value="EPOXHYDRLASE"/>
</dbReference>
<feature type="domain" description="AB hydrolase-1" evidence="2">
    <location>
        <begin position="40"/>
        <end position="292"/>
    </location>
</feature>
<gene>
    <name evidence="3" type="ORF">SM611_22065</name>
</gene>
<dbReference type="InterPro" id="IPR000073">
    <property type="entry name" value="AB_hydrolase_1"/>
</dbReference>
<dbReference type="InterPro" id="IPR000639">
    <property type="entry name" value="Epox_hydrolase-like"/>
</dbReference>
<dbReference type="InterPro" id="IPR029058">
    <property type="entry name" value="AB_hydrolase_fold"/>
</dbReference>
<organism evidence="3 4">
    <name type="scientific">Actinomadura monticuli</name>
    <dbReference type="NCBI Taxonomy" id="3097367"/>
    <lineage>
        <taxon>Bacteria</taxon>
        <taxon>Bacillati</taxon>
        <taxon>Actinomycetota</taxon>
        <taxon>Actinomycetes</taxon>
        <taxon>Streptosporangiales</taxon>
        <taxon>Thermomonosporaceae</taxon>
        <taxon>Actinomadura</taxon>
    </lineage>
</organism>
<dbReference type="RefSeq" id="WP_371951778.1">
    <property type="nucleotide sequence ID" value="NZ_JAXCEI010000009.1"/>
</dbReference>
<dbReference type="Proteomes" id="UP001569963">
    <property type="component" value="Unassembled WGS sequence"/>
</dbReference>
<dbReference type="SUPFAM" id="SSF53474">
    <property type="entry name" value="alpha/beta-Hydrolases"/>
    <property type="match status" value="1"/>
</dbReference>
<evidence type="ECO:0000256" key="1">
    <source>
        <dbReference type="ARBA" id="ARBA00022801"/>
    </source>
</evidence>
<sequence length="311" mass="34270">MSGHDASLIEVDGPWTHRQISAGGTRFHVAEAGAEAGEGPLVLLLHGFPEFWWSWHNQLVSLPAAGYRAAAVDLRGYGGSDKPPRGYDLVTLAGDAAGLVRALGEANAIVVGHDWGGLLAWTMAVYHPKIVQRLAVVSAPHPLRLRQAVGGDPRGQGWATRHTFGYQVPLWPERRLVRDDAALVGKLLRDWSGPGWPDERTEQLVRRAVQIPGVAHSALEYHRWLFRSQARPDGIRYAHRMRAPIQVPTLQLHGALDTCMLPASAQGSGRYVSAPYRWKLIDGAGHFPHQERPRAFDAQLLGWLGDPEPER</sequence>
<evidence type="ECO:0000313" key="4">
    <source>
        <dbReference type="Proteomes" id="UP001569963"/>
    </source>
</evidence>
<evidence type="ECO:0000313" key="3">
    <source>
        <dbReference type="EMBL" id="MFA1541624.1"/>
    </source>
</evidence>
<evidence type="ECO:0000259" key="2">
    <source>
        <dbReference type="Pfam" id="PF00561"/>
    </source>
</evidence>
<proteinExistence type="predicted"/>
<keyword evidence="1 3" id="KW-0378">Hydrolase</keyword>